<feature type="region of interest" description="Disordered" evidence="1">
    <location>
        <begin position="27"/>
        <end position="59"/>
    </location>
</feature>
<dbReference type="EMBL" id="KT159937">
    <property type="protein sequence ID" value="AKR04243.1"/>
    <property type="molecule type" value="Genomic_DNA"/>
</dbReference>
<proteinExistence type="predicted"/>
<dbReference type="Proteomes" id="UP000105007">
    <property type="component" value="Segment"/>
</dbReference>
<protein>
    <submittedName>
        <fullName evidence="3">IMV envelope protein p35</fullName>
    </submittedName>
</protein>
<evidence type="ECO:0000313" key="3">
    <source>
        <dbReference type="EMBL" id="AKR04243.1"/>
    </source>
</evidence>
<gene>
    <name evidence="3" type="ORF">SGPV119</name>
</gene>
<dbReference type="GO" id="GO:0019031">
    <property type="term" value="C:viral envelope"/>
    <property type="evidence" value="ECO:0007669"/>
    <property type="project" value="UniProtKB-KW"/>
</dbReference>
<evidence type="ECO:0000313" key="4">
    <source>
        <dbReference type="Proteomes" id="UP000105007"/>
    </source>
</evidence>
<keyword evidence="2" id="KW-0472">Membrane</keyword>
<keyword evidence="4" id="KW-1185">Reference proteome</keyword>
<keyword evidence="2" id="KW-1133">Transmembrane helix</keyword>
<dbReference type="RefSeq" id="YP_009162491.1">
    <property type="nucleotide sequence ID" value="NC_027707.1"/>
</dbReference>
<sequence>MKHKSRLIRNNSSAGKNVISVDISPVNGKSSVPIGLSDPEIHASEHLTESDKTNVQESPRTTQTNIFNGLENESAVGGVPVVSASNDPSGGVVLFGNSPGTTAQPNVLPTVNPKKDPGHETKQIDINDVLSTLDNIIRTYHVKTPTMIYGYVVASAISWFFSATIGFVIVLLMLYLLDVPNKGSLLLLWISQRWINAYYPTTTIAQHIIIEITAIISMSFLSQILTFYSRVDKMFGLFGVVLGVGFAAKFISESHACGKSDMSGGRKALVKTKRKSKTTKKHHTRNTAEATNGIDVDVDLLFTDTGFVGTRAKDVVDYSTDRVDAVQFYSGVEPEVQTNTAEKLVEETDYNNVFDFSQMFQK</sequence>
<reference evidence="3 4" key="1">
    <citation type="journal article" date="2015" name="J. Virol.">
        <title>Salmon gill poxvirus, the deepest representative of the Chordopoxvirinae.</title>
        <authorList>
            <person name="Gjessing M.C."/>
            <person name="Yutin N."/>
            <person name="Tengs T."/>
            <person name="Senkevich T."/>
            <person name="Koonin E.V."/>
            <person name="Ronning H.P."/>
            <person name="Alarson M."/>
            <person name="Ylving S."/>
            <person name="Lie K.-I."/>
            <person name="Saure B."/>
            <person name="Tran L."/>
            <person name="Moss B."/>
            <person name="Dale O.B."/>
        </authorList>
    </citation>
    <scope>NUCLEOTIDE SEQUENCE [LARGE SCALE GENOMIC DNA]</scope>
    <source>
        <strain evidence="3">2012-04-F277-L3G</strain>
    </source>
</reference>
<dbReference type="KEGG" id="vg:25392286"/>
<keyword evidence="3" id="KW-0946">Virion</keyword>
<keyword evidence="2" id="KW-0812">Transmembrane</keyword>
<feature type="compositionally biased region" description="Basic and acidic residues" evidence="1">
    <location>
        <begin position="39"/>
        <end position="54"/>
    </location>
</feature>
<organism evidence="3 4">
    <name type="scientific">Salmon gill poxvirus</name>
    <dbReference type="NCBI Taxonomy" id="1680908"/>
    <lineage>
        <taxon>Viruses</taxon>
        <taxon>Varidnaviria</taxon>
        <taxon>Bamfordvirae</taxon>
        <taxon>Nucleocytoviricota</taxon>
        <taxon>Pokkesviricetes</taxon>
        <taxon>Chitovirales</taxon>
        <taxon>Poxviridae</taxon>
        <taxon>Chordopoxvirinae</taxon>
        <taxon>Salmonpoxvirus</taxon>
        <taxon>Salmonpoxvirus gillpox</taxon>
        <taxon>Salmon gillpox virus</taxon>
    </lineage>
</organism>
<evidence type="ECO:0000256" key="2">
    <source>
        <dbReference type="SAM" id="Phobius"/>
    </source>
</evidence>
<dbReference type="GeneID" id="25392286"/>
<accession>A0A0H4XWM0</accession>
<keyword evidence="3" id="KW-0261">Viral envelope protein</keyword>
<feature type="transmembrane region" description="Helical" evidence="2">
    <location>
        <begin position="148"/>
        <end position="177"/>
    </location>
</feature>
<evidence type="ECO:0000256" key="1">
    <source>
        <dbReference type="SAM" id="MobiDB-lite"/>
    </source>
</evidence>
<name>A0A0H4XWM0_9POXV</name>
<feature type="transmembrane region" description="Helical" evidence="2">
    <location>
        <begin position="197"/>
        <end position="222"/>
    </location>
</feature>